<dbReference type="EMBL" id="AMZN01000014">
    <property type="protein sequence ID" value="ELR72954.1"/>
    <property type="molecule type" value="Genomic_DNA"/>
</dbReference>
<reference evidence="2 3" key="1">
    <citation type="submission" date="2012-12" db="EMBL/GenBank/DDBJ databases">
        <title>Genome assembly of Fulvivirga imtechensis AK7.</title>
        <authorList>
            <person name="Nupur N."/>
            <person name="Khatri I."/>
            <person name="Kumar R."/>
            <person name="Subramanian S."/>
            <person name="Pinnaka A."/>
        </authorList>
    </citation>
    <scope>NUCLEOTIDE SEQUENCE [LARGE SCALE GENOMIC DNA]</scope>
    <source>
        <strain evidence="2 3">AK7</strain>
    </source>
</reference>
<proteinExistence type="predicted"/>
<organism evidence="2 3">
    <name type="scientific">Fulvivirga imtechensis AK7</name>
    <dbReference type="NCBI Taxonomy" id="1237149"/>
    <lineage>
        <taxon>Bacteria</taxon>
        <taxon>Pseudomonadati</taxon>
        <taxon>Bacteroidota</taxon>
        <taxon>Cytophagia</taxon>
        <taxon>Cytophagales</taxon>
        <taxon>Fulvivirgaceae</taxon>
        <taxon>Fulvivirga</taxon>
    </lineage>
</organism>
<feature type="transmembrane region" description="Helical" evidence="1">
    <location>
        <begin position="44"/>
        <end position="64"/>
    </location>
</feature>
<name>L8JZ76_9BACT</name>
<keyword evidence="1" id="KW-0472">Membrane</keyword>
<feature type="transmembrane region" description="Helical" evidence="1">
    <location>
        <begin position="6"/>
        <end position="24"/>
    </location>
</feature>
<gene>
    <name evidence="2" type="ORF">C900_00915</name>
</gene>
<protein>
    <submittedName>
        <fullName evidence="2">Uncharacterized protein</fullName>
    </submittedName>
</protein>
<keyword evidence="3" id="KW-1185">Reference proteome</keyword>
<accession>L8JZ76</accession>
<comment type="caution">
    <text evidence="2">The sequence shown here is derived from an EMBL/GenBank/DDBJ whole genome shotgun (WGS) entry which is preliminary data.</text>
</comment>
<dbReference type="OrthoDB" id="982803at2"/>
<keyword evidence="1" id="KW-1133">Transmembrane helix</keyword>
<evidence type="ECO:0000313" key="3">
    <source>
        <dbReference type="Proteomes" id="UP000011135"/>
    </source>
</evidence>
<keyword evidence="1" id="KW-0812">Transmembrane</keyword>
<dbReference type="AlphaFoldDB" id="L8JZ76"/>
<evidence type="ECO:0000256" key="1">
    <source>
        <dbReference type="SAM" id="Phobius"/>
    </source>
</evidence>
<dbReference type="Proteomes" id="UP000011135">
    <property type="component" value="Unassembled WGS sequence"/>
</dbReference>
<evidence type="ECO:0000313" key="2">
    <source>
        <dbReference type="EMBL" id="ELR72954.1"/>
    </source>
</evidence>
<dbReference type="RefSeq" id="WP_009578617.1">
    <property type="nucleotide sequence ID" value="NZ_AMZN01000014.1"/>
</dbReference>
<sequence length="65" mass="7517">MELFINLSLAVTALCILLMIIGLYKPWVMLWWEDTQNRKKVIKVYGTAGMLFLALYYVLTYLAGV</sequence>
<dbReference type="STRING" id="1237149.C900_00915"/>